<reference evidence="7 8" key="1">
    <citation type="submission" date="2022-12" db="EMBL/GenBank/DDBJ databases">
        <title>Chromosome-level genome assembly of true bugs.</title>
        <authorList>
            <person name="Ma L."/>
            <person name="Li H."/>
        </authorList>
    </citation>
    <scope>NUCLEOTIDE SEQUENCE [LARGE SCALE GENOMIC DNA]</scope>
    <source>
        <strain evidence="7">Lab_2022b</strain>
    </source>
</reference>
<dbReference type="EMBL" id="JAPXFL010000012">
    <property type="protein sequence ID" value="KAK9498907.1"/>
    <property type="molecule type" value="Genomic_DNA"/>
</dbReference>
<evidence type="ECO:0000313" key="8">
    <source>
        <dbReference type="Proteomes" id="UP001461498"/>
    </source>
</evidence>
<evidence type="ECO:0000256" key="4">
    <source>
        <dbReference type="ARBA" id="ARBA00025338"/>
    </source>
</evidence>
<protein>
    <recommendedName>
        <fullName evidence="2">Peroxisomal biogenesis factor 3</fullName>
    </recommendedName>
    <alternativeName>
        <fullName evidence="5">Peroxisomal assembly protein PEX3</fullName>
    </alternativeName>
</protein>
<keyword evidence="6" id="KW-0472">Membrane</keyword>
<comment type="function">
    <text evidence="4">Involved in peroxisome biosynthesis and integrity. Assembles membrane vesicles before the matrix proteins are translocated. As a docking factor for PEX19, is necessary for the import of peroxisomal membrane proteins in the peroxisomes.</text>
</comment>
<evidence type="ECO:0000256" key="5">
    <source>
        <dbReference type="ARBA" id="ARBA00029630"/>
    </source>
</evidence>
<dbReference type="Proteomes" id="UP001461498">
    <property type="component" value="Unassembled WGS sequence"/>
</dbReference>
<evidence type="ECO:0000256" key="1">
    <source>
        <dbReference type="ARBA" id="ARBA00011494"/>
    </source>
</evidence>
<evidence type="ECO:0000256" key="6">
    <source>
        <dbReference type="SAM" id="Phobius"/>
    </source>
</evidence>
<keyword evidence="8" id="KW-1185">Reference proteome</keyword>
<feature type="transmembrane region" description="Helical" evidence="6">
    <location>
        <begin position="119"/>
        <end position="141"/>
    </location>
</feature>
<evidence type="ECO:0000313" key="7">
    <source>
        <dbReference type="EMBL" id="KAK9498907.1"/>
    </source>
</evidence>
<organism evidence="7 8">
    <name type="scientific">Rhynocoris fuscipes</name>
    <dbReference type="NCBI Taxonomy" id="488301"/>
    <lineage>
        <taxon>Eukaryota</taxon>
        <taxon>Metazoa</taxon>
        <taxon>Ecdysozoa</taxon>
        <taxon>Arthropoda</taxon>
        <taxon>Hexapoda</taxon>
        <taxon>Insecta</taxon>
        <taxon>Pterygota</taxon>
        <taxon>Neoptera</taxon>
        <taxon>Paraneoptera</taxon>
        <taxon>Hemiptera</taxon>
        <taxon>Heteroptera</taxon>
        <taxon>Panheteroptera</taxon>
        <taxon>Cimicomorpha</taxon>
        <taxon>Reduviidae</taxon>
        <taxon>Harpactorinae</taxon>
        <taxon>Harpactorini</taxon>
        <taxon>Rhynocoris</taxon>
    </lineage>
</organism>
<proteinExistence type="predicted"/>
<dbReference type="GO" id="GO:0005778">
    <property type="term" value="C:peroxisomal membrane"/>
    <property type="evidence" value="ECO:0007669"/>
    <property type="project" value="InterPro"/>
</dbReference>
<dbReference type="AlphaFoldDB" id="A0AAW1CKK1"/>
<dbReference type="GO" id="GO:0030674">
    <property type="term" value="F:protein-macromolecule adaptor activity"/>
    <property type="evidence" value="ECO:0007669"/>
    <property type="project" value="TreeGrafter"/>
</dbReference>
<keyword evidence="6" id="KW-0812">Transmembrane</keyword>
<dbReference type="PANTHER" id="PTHR28080">
    <property type="entry name" value="PEROXISOMAL BIOGENESIS FACTOR 3"/>
    <property type="match status" value="1"/>
</dbReference>
<accession>A0AAW1CKK1</accession>
<name>A0AAW1CKK1_9HEMI</name>
<evidence type="ECO:0000256" key="2">
    <source>
        <dbReference type="ARBA" id="ARBA00014294"/>
    </source>
</evidence>
<dbReference type="Pfam" id="PF04882">
    <property type="entry name" value="Peroxin-3"/>
    <property type="match status" value="2"/>
</dbReference>
<keyword evidence="6" id="KW-1133">Transmembrane helix</keyword>
<dbReference type="GO" id="GO:0045046">
    <property type="term" value="P:protein import into peroxisome membrane"/>
    <property type="evidence" value="ECO:0007669"/>
    <property type="project" value="TreeGrafter"/>
</dbReference>
<keyword evidence="3" id="KW-0962">Peroxisome biogenesis</keyword>
<dbReference type="PANTHER" id="PTHR28080:SF1">
    <property type="entry name" value="PEROXISOMAL BIOGENESIS FACTOR 3"/>
    <property type="match status" value="1"/>
</dbReference>
<evidence type="ECO:0000256" key="3">
    <source>
        <dbReference type="ARBA" id="ARBA00022593"/>
    </source>
</evidence>
<comment type="subunit">
    <text evidence="1">Interacts with PEX19.</text>
</comment>
<dbReference type="InterPro" id="IPR006966">
    <property type="entry name" value="Peroxin-3"/>
</dbReference>
<sequence length="383" mass="44313">MMSMKKKKMFSGMKNFLNRHKKKFLISGFVIGGAIFVTKFMKKKLIEWQEQEAKEFLEITRKEHHFRSTEKTCNQTICSLSKTLKETITKIIDTNDIIEKIRKNQGDKVHLWNTLKIEVFAQLFSLLYSGLMLVIVLRVQLNVIGGYMFREKMDSQSHDLFSSTFQEHYLSLCHYFLNKGVKDICTLMQIHSRLVLDNISLKQKMSLQDIEQVFWSIQSSLNNDPIDPLKNLSKYLLPPVFNTTINKDVDTIKMKQIIDETFEILDSDEVKSIADSCIKRAFSNVVDKMYSSFYSMIYPSTIAMNLTHFGTSSNSNNDDDDYLKTVTKVSMPVAKIIPIVHSIYNDDDSNDDNENDGLPSWIEQFLLMDNINLLGANLYEAFS</sequence>
<gene>
    <name evidence="7" type="ORF">O3M35_003454</name>
</gene>
<comment type="caution">
    <text evidence="7">The sequence shown here is derived from an EMBL/GenBank/DDBJ whole genome shotgun (WGS) entry which is preliminary data.</text>
</comment>